<dbReference type="AlphaFoldDB" id="A0AA35QYJ8"/>
<gene>
    <name evidence="2" type="ORF">GBAR_LOCUS1798</name>
</gene>
<dbReference type="PANTHER" id="PTHR14374">
    <property type="entry name" value="FOIE GRAS"/>
    <property type="match status" value="1"/>
</dbReference>
<sequence>MSTSLRFLEELLQPPRCLVAMSGLDVRNNAVHRAVWDEFTQGGRRSERKPILYRNMPPDHLYPKTSEPTNYEESKPLGVLKSNWLRKQCLEVPSLVVFFFDLDWDESQWEEKETECASKIEVIRAALEGRATEIVIVLLQTTPPIPVGDPSSLTSERATALCSLCGLPRLNLFALPFTDRPLGFIIRLEDAFYKKSLQYYSHEISKIKAHKEIVMKASPSHPLLLRHQFKIAFYTEMKEEPANALKLYQTAYNHLLDSMFLSEDKIMEFKLIAGFLSYKICQLCFSEDEPLSAIQQFRRHVDRFGKEQGTRPLSFQHHEWMSRQFSAFGDIFSEAVKRGLKAIQTQNPGMYYHQAAMSAIARKKLSHNLCHEASITPPSELATPPETTYYGQRPWRVGLTDDLPSSKEKRLTYIRTLQAQEFKIEHSWLIIPLLSKAVSYFKNHNSERMISHLKVLMGEEYYQVKEYEKALVLLRGVVEVYRREQWWKTLSSVLQTLLRCAYLLGHLQDYFLFSMELISYYIPISTEEKTRIQHNALALFSGQAPDPEPGVPHDVQVSAYQLWADEKNSVQPSQFTVQASSAACFIECKTVFSQSSVLADSPIQLHIYLRSSAPLPVSLTKLVVLFYQEEYNKWCLVGEPFTLAPCLAKNFAFSFPVVQSSVGDRLEVHAVEAVMGEEGGREVTMVWSNGVSERFTSLPQDPAWRKIRVRNSTLIKPRVPGLELGVDHGNPALTSEYFPLCVSVASCEPRPLRDLVVSLSLTDKITVDGKNTAELYGAIPLTPTAHHKKQSLELFFDSLDPGAKISENVFLSTHTIGERTLAINASYSVDGVVREEWEPVTCVCQKSFSFPVSTVKPFDVTYRLMSTKFKVIDAVSFDEPFIWSPRYTACRHGNSTSTTPVWICRLM</sequence>
<dbReference type="PANTHER" id="PTHR14374:SF0">
    <property type="entry name" value="TRAFFICKING PROTEIN PARTICLE COMPLEX SUBUNIT 11"/>
    <property type="match status" value="1"/>
</dbReference>
<feature type="domain" description="Trafficking protein particle complex subunit 11" evidence="1">
    <location>
        <begin position="266"/>
        <end position="519"/>
    </location>
</feature>
<evidence type="ECO:0000313" key="2">
    <source>
        <dbReference type="EMBL" id="CAI7995978.1"/>
    </source>
</evidence>
<evidence type="ECO:0000259" key="1">
    <source>
        <dbReference type="Pfam" id="PF11817"/>
    </source>
</evidence>
<keyword evidence="3" id="KW-1185">Reference proteome</keyword>
<name>A0AA35QYJ8_GEOBA</name>
<dbReference type="Proteomes" id="UP001174909">
    <property type="component" value="Unassembled WGS sequence"/>
</dbReference>
<reference evidence="2" key="1">
    <citation type="submission" date="2023-03" db="EMBL/GenBank/DDBJ databases">
        <authorList>
            <person name="Steffen K."/>
            <person name="Cardenas P."/>
        </authorList>
    </citation>
    <scope>NUCLEOTIDE SEQUENCE</scope>
</reference>
<dbReference type="EMBL" id="CASHTH010000260">
    <property type="protein sequence ID" value="CAI7995978.1"/>
    <property type="molecule type" value="Genomic_DNA"/>
</dbReference>
<protein>
    <submittedName>
        <fullName evidence="2">Trafficking protein particle complex subunit 11</fullName>
    </submittedName>
</protein>
<accession>A0AA35QYJ8</accession>
<organism evidence="2 3">
    <name type="scientific">Geodia barretti</name>
    <name type="common">Barrett's horny sponge</name>
    <dbReference type="NCBI Taxonomy" id="519541"/>
    <lineage>
        <taxon>Eukaryota</taxon>
        <taxon>Metazoa</taxon>
        <taxon>Porifera</taxon>
        <taxon>Demospongiae</taxon>
        <taxon>Heteroscleromorpha</taxon>
        <taxon>Tetractinellida</taxon>
        <taxon>Astrophorina</taxon>
        <taxon>Geodiidae</taxon>
        <taxon>Geodia</taxon>
    </lineage>
</organism>
<evidence type="ECO:0000313" key="3">
    <source>
        <dbReference type="Proteomes" id="UP001174909"/>
    </source>
</evidence>
<dbReference type="InterPro" id="IPR021773">
    <property type="entry name" value="TPC11"/>
</dbReference>
<comment type="caution">
    <text evidence="2">The sequence shown here is derived from an EMBL/GenBank/DDBJ whole genome shotgun (WGS) entry which is preliminary data.</text>
</comment>
<proteinExistence type="predicted"/>
<dbReference type="Pfam" id="PF11817">
    <property type="entry name" value="Foie-gras_1"/>
    <property type="match status" value="1"/>
</dbReference>